<dbReference type="SUPFAM" id="SSF49373">
    <property type="entry name" value="Invasin/intimin cell-adhesion fragments"/>
    <property type="match status" value="1"/>
</dbReference>
<gene>
    <name evidence="4" type="ORF">HMPREF9441_03313</name>
</gene>
<feature type="region of interest" description="Disordered" evidence="2">
    <location>
        <begin position="299"/>
        <end position="322"/>
    </location>
</feature>
<evidence type="ECO:0000256" key="1">
    <source>
        <dbReference type="ARBA" id="ARBA00022729"/>
    </source>
</evidence>
<evidence type="ECO:0000259" key="3">
    <source>
        <dbReference type="PROSITE" id="PS51175"/>
    </source>
</evidence>
<dbReference type="Pfam" id="PF16389">
    <property type="entry name" value="DUF4998"/>
    <property type="match status" value="1"/>
</dbReference>
<proteinExistence type="predicted"/>
<dbReference type="InterPro" id="IPR003343">
    <property type="entry name" value="Big_2"/>
</dbReference>
<dbReference type="InterPro" id="IPR006584">
    <property type="entry name" value="Cellulose-bd_IV"/>
</dbReference>
<dbReference type="SUPFAM" id="SSF49785">
    <property type="entry name" value="Galactose-binding domain-like"/>
    <property type="match status" value="1"/>
</dbReference>
<dbReference type="InterPro" id="IPR005084">
    <property type="entry name" value="CBM6"/>
</dbReference>
<comment type="caution">
    <text evidence="4">The sequence shown here is derived from an EMBL/GenBank/DDBJ whole genome shotgun (WGS) entry which is preliminary data.</text>
</comment>
<dbReference type="PROSITE" id="PS51175">
    <property type="entry name" value="CBM6"/>
    <property type="match status" value="1"/>
</dbReference>
<accession>G5SVD9</accession>
<dbReference type="GO" id="GO:0030246">
    <property type="term" value="F:carbohydrate binding"/>
    <property type="evidence" value="ECO:0007669"/>
    <property type="project" value="InterPro"/>
</dbReference>
<feature type="domain" description="CBM6" evidence="3">
    <location>
        <begin position="297"/>
        <end position="437"/>
    </location>
</feature>
<keyword evidence="1" id="KW-0732">Signal</keyword>
<dbReference type="SMART" id="SM00606">
    <property type="entry name" value="CBD_IV"/>
    <property type="match status" value="1"/>
</dbReference>
<dbReference type="CDD" id="cd04080">
    <property type="entry name" value="CBM6_cellulase-like"/>
    <property type="match status" value="1"/>
</dbReference>
<dbReference type="Pfam" id="PF03422">
    <property type="entry name" value="CBM_6"/>
    <property type="match status" value="1"/>
</dbReference>
<dbReference type="Gene3D" id="2.60.40.1080">
    <property type="match status" value="1"/>
</dbReference>
<dbReference type="Pfam" id="PF02368">
    <property type="entry name" value="Big_2"/>
    <property type="match status" value="1"/>
</dbReference>
<dbReference type="PATRIC" id="fig|762968.3.peg.2922"/>
<dbReference type="OrthoDB" id="9800955at2"/>
<dbReference type="Proteomes" id="UP000003598">
    <property type="component" value="Unassembled WGS sequence"/>
</dbReference>
<dbReference type="SMART" id="SM00635">
    <property type="entry name" value="BID_2"/>
    <property type="match status" value="1"/>
</dbReference>
<sequence length="441" mass="48870">MACFFNCSEVEIEHNEENVIYVNESSLELFCGETRQLTASPTESTFSWVSEDPEIADVDVHGMVTAKSKGNTRIVVSSGDNKEYVEVDVEAPASKSVQAHAGKGRVQFEVVIDNEYVQTVKVECVTDHTSMEHVVDGQSGVFKFFYEGLDEDAHNFSVTCIDRFGNVSDPVEVSANVYGAEYQSALRNRGVAVATRFGNGLVIQWKDIPGDCVLNYKNAQGDEVEKVVPASETNTYLYDFSSDLTYTSRALPEVGAVDTFTVGPDRLEVFEDLRAVLTSSTPCVIHAFNFDLGGEGVGYHDDDPGNNSGNNYRAEKGDVNSPGVDLEAGGNVGYTSHGEWLMYTVHVQDAGTYAFDLERAVNNEGRNGYYSLEIDGVSTDYVFMQDDNDWNAYKWQHETYPENQPQINFTEGKHTVKFVLGKDGDHGKVNFRNLRFTFVGE</sequence>
<dbReference type="EMBL" id="AFFY01000054">
    <property type="protein sequence ID" value="EHG98794.1"/>
    <property type="molecule type" value="Genomic_DNA"/>
</dbReference>
<dbReference type="Gene3D" id="2.60.120.260">
    <property type="entry name" value="Galactose-binding domain-like"/>
    <property type="match status" value="1"/>
</dbReference>
<dbReference type="HOGENOM" id="CLU_620883_0_0_10"/>
<evidence type="ECO:0000313" key="5">
    <source>
        <dbReference type="Proteomes" id="UP000003598"/>
    </source>
</evidence>
<keyword evidence="5" id="KW-1185">Reference proteome</keyword>
<protein>
    <submittedName>
        <fullName evidence="4">Carbohydrate binding module</fullName>
    </submittedName>
</protein>
<evidence type="ECO:0000256" key="2">
    <source>
        <dbReference type="SAM" id="MobiDB-lite"/>
    </source>
</evidence>
<reference evidence="4 5" key="1">
    <citation type="submission" date="2011-03" db="EMBL/GenBank/DDBJ databases">
        <authorList>
            <person name="Weinstock G."/>
            <person name="Sodergren E."/>
            <person name="Clifton S."/>
            <person name="Fulton L."/>
            <person name="Fulton B."/>
            <person name="Courtney L."/>
            <person name="Fronick C."/>
            <person name="Harrison M."/>
            <person name="Strong C."/>
            <person name="Farmer C."/>
            <person name="Delahaunty K."/>
            <person name="Markovic C."/>
            <person name="Hall O."/>
            <person name="Minx P."/>
            <person name="Tomlinson C."/>
            <person name="Mitreva M."/>
            <person name="Hou S."/>
            <person name="Chen J."/>
            <person name="Wollam A."/>
            <person name="Pepin K.H."/>
            <person name="Johnson M."/>
            <person name="Bhonagiri V."/>
            <person name="Zhang X."/>
            <person name="Suruliraj S."/>
            <person name="Warren W."/>
            <person name="Chinwalla A."/>
            <person name="Mardis E.R."/>
            <person name="Wilson R.K."/>
        </authorList>
    </citation>
    <scope>NUCLEOTIDE SEQUENCE [LARGE SCALE GENOMIC DNA]</scope>
    <source>
        <strain evidence="4 5">YIT 11840</strain>
    </source>
</reference>
<evidence type="ECO:0000313" key="4">
    <source>
        <dbReference type="EMBL" id="EHG98794.1"/>
    </source>
</evidence>
<dbReference type="AlphaFoldDB" id="G5SVD9"/>
<dbReference type="InterPro" id="IPR008964">
    <property type="entry name" value="Invasin/intimin_cell_adhesion"/>
</dbReference>
<organism evidence="4 5">
    <name type="scientific">Paraprevotella clara YIT 11840</name>
    <dbReference type="NCBI Taxonomy" id="762968"/>
    <lineage>
        <taxon>Bacteria</taxon>
        <taxon>Pseudomonadati</taxon>
        <taxon>Bacteroidota</taxon>
        <taxon>Bacteroidia</taxon>
        <taxon>Bacteroidales</taxon>
        <taxon>Prevotellaceae</taxon>
        <taxon>Paraprevotella</taxon>
    </lineage>
</organism>
<dbReference type="STRING" id="762968.HMPREF9441_03313"/>
<name>G5SVD9_9BACT</name>
<dbReference type="eggNOG" id="COG2755">
    <property type="taxonomic scope" value="Bacteria"/>
</dbReference>
<dbReference type="InterPro" id="IPR008979">
    <property type="entry name" value="Galactose-bd-like_sf"/>
</dbReference>